<comment type="cofactor">
    <cofactor evidence="1">
        <name>[4Fe-4S] cluster</name>
        <dbReference type="ChEBI" id="CHEBI:49883"/>
    </cofactor>
</comment>
<name>A0AA45WLP0_9AQUI</name>
<dbReference type="AlphaFoldDB" id="A0AA45WLP0"/>
<dbReference type="InterPro" id="IPR052395">
    <property type="entry name" value="ET_Ferredoxin"/>
</dbReference>
<dbReference type="PROSITE" id="PS51379">
    <property type="entry name" value="4FE4S_FER_2"/>
    <property type="match status" value="1"/>
</dbReference>
<gene>
    <name evidence="3" type="ORF">SAMN06264868_10932</name>
</gene>
<keyword evidence="4" id="KW-1185">Reference proteome</keyword>
<proteinExistence type="predicted"/>
<protein>
    <submittedName>
        <fullName evidence="3">Ferredoxin</fullName>
    </submittedName>
</protein>
<dbReference type="Gene3D" id="3.30.70.20">
    <property type="match status" value="1"/>
</dbReference>
<dbReference type="SUPFAM" id="SSF54862">
    <property type="entry name" value="4Fe-4S ferredoxins"/>
    <property type="match status" value="1"/>
</dbReference>
<reference evidence="3" key="1">
    <citation type="submission" date="2017-05" db="EMBL/GenBank/DDBJ databases">
        <authorList>
            <person name="Varghese N."/>
            <person name="Submissions S."/>
        </authorList>
    </citation>
    <scope>NUCLEOTIDE SEQUENCE</scope>
    <source>
        <strain evidence="3">DSM 18763</strain>
    </source>
</reference>
<evidence type="ECO:0000313" key="3">
    <source>
        <dbReference type="EMBL" id="SMP12030.1"/>
    </source>
</evidence>
<accession>A0AA45WLP0</accession>
<organism evidence="3 4">
    <name type="scientific">Venenivibrio stagnispumantis</name>
    <dbReference type="NCBI Taxonomy" id="407998"/>
    <lineage>
        <taxon>Bacteria</taxon>
        <taxon>Pseudomonadati</taxon>
        <taxon>Aquificota</taxon>
        <taxon>Aquificia</taxon>
        <taxon>Aquificales</taxon>
        <taxon>Hydrogenothermaceae</taxon>
        <taxon>Venenivibrio</taxon>
    </lineage>
</organism>
<dbReference type="Proteomes" id="UP001157947">
    <property type="component" value="Unassembled WGS sequence"/>
</dbReference>
<dbReference type="RefSeq" id="WP_265134416.1">
    <property type="nucleotide sequence ID" value="NZ_FXTX01000009.1"/>
</dbReference>
<dbReference type="InterPro" id="IPR017896">
    <property type="entry name" value="4Fe4S_Fe-S-bd"/>
</dbReference>
<evidence type="ECO:0000256" key="1">
    <source>
        <dbReference type="ARBA" id="ARBA00001966"/>
    </source>
</evidence>
<sequence length="74" mass="7901">MKVKVQVDQDLCTACALCYDEVPEVYEDAGDGIARVKEEVGGDGAIIEGELAQRVLEVTDECPSGALVTEVVEE</sequence>
<feature type="domain" description="4Fe-4S ferredoxin-type" evidence="2">
    <location>
        <begin position="3"/>
        <end position="31"/>
    </location>
</feature>
<evidence type="ECO:0000313" key="4">
    <source>
        <dbReference type="Proteomes" id="UP001157947"/>
    </source>
</evidence>
<comment type="caution">
    <text evidence="3">The sequence shown here is derived from an EMBL/GenBank/DDBJ whole genome shotgun (WGS) entry which is preliminary data.</text>
</comment>
<dbReference type="PANTHER" id="PTHR39163:SF1">
    <property type="entry name" value="FERREDOXIN"/>
    <property type="match status" value="1"/>
</dbReference>
<dbReference type="EMBL" id="FXTX01000009">
    <property type="protein sequence ID" value="SMP12030.1"/>
    <property type="molecule type" value="Genomic_DNA"/>
</dbReference>
<dbReference type="PANTHER" id="PTHR39163">
    <property type="entry name" value="FERREDOXIN"/>
    <property type="match status" value="1"/>
</dbReference>
<evidence type="ECO:0000259" key="2">
    <source>
        <dbReference type="PROSITE" id="PS51379"/>
    </source>
</evidence>
<dbReference type="Pfam" id="PF13459">
    <property type="entry name" value="Fer4_15"/>
    <property type="match status" value="1"/>
</dbReference>